<feature type="compositionally biased region" description="Basic and acidic residues" evidence="1">
    <location>
        <begin position="62"/>
        <end position="118"/>
    </location>
</feature>
<organism evidence="2 3">
    <name type="scientific">Bremia lactucae</name>
    <name type="common">Lettuce downy mildew</name>
    <dbReference type="NCBI Taxonomy" id="4779"/>
    <lineage>
        <taxon>Eukaryota</taxon>
        <taxon>Sar</taxon>
        <taxon>Stramenopiles</taxon>
        <taxon>Oomycota</taxon>
        <taxon>Peronosporomycetes</taxon>
        <taxon>Peronosporales</taxon>
        <taxon>Peronosporaceae</taxon>
        <taxon>Bremia</taxon>
    </lineage>
</organism>
<dbReference type="KEGG" id="blac:94351132"/>
<proteinExistence type="predicted"/>
<protein>
    <submittedName>
        <fullName evidence="2">Uncharacterized protein</fullName>
    </submittedName>
</protein>
<keyword evidence="3" id="KW-1185">Reference proteome</keyword>
<evidence type="ECO:0000313" key="2">
    <source>
        <dbReference type="EMBL" id="TDH74103.1"/>
    </source>
</evidence>
<feature type="region of interest" description="Disordered" evidence="1">
    <location>
        <begin position="62"/>
        <end position="135"/>
    </location>
</feature>
<dbReference type="AlphaFoldDB" id="A0A976ILS4"/>
<reference evidence="2 3" key="1">
    <citation type="journal article" date="2021" name="Genome Biol.">
        <title>AFLAP: assembly-free linkage analysis pipeline using k-mers from genome sequencing data.</title>
        <authorList>
            <person name="Fletcher K."/>
            <person name="Zhang L."/>
            <person name="Gil J."/>
            <person name="Han R."/>
            <person name="Cavanaugh K."/>
            <person name="Michelmore R."/>
        </authorList>
    </citation>
    <scope>NUCLEOTIDE SEQUENCE [LARGE SCALE GENOMIC DNA]</scope>
    <source>
        <strain evidence="2 3">SF5</strain>
    </source>
</reference>
<dbReference type="GeneID" id="94351132"/>
<evidence type="ECO:0000313" key="3">
    <source>
        <dbReference type="Proteomes" id="UP000294530"/>
    </source>
</evidence>
<dbReference type="RefSeq" id="XP_067823601.1">
    <property type="nucleotide sequence ID" value="XM_067965461.1"/>
</dbReference>
<gene>
    <name evidence="2" type="ORF">CCR75_007400</name>
</gene>
<evidence type="ECO:0000256" key="1">
    <source>
        <dbReference type="SAM" id="MobiDB-lite"/>
    </source>
</evidence>
<sequence length="135" mass="14691">MGCAQSTTAKDPTDTIPVKVKPDAACIETETVEVLTPDTAVINNSKPVVEDEAITREHIAESTAKKLMKEEDKDQKTSADLPSVKELEAERPMVDKKSNETIGKDDLSFTTEDARDQEVTGAKIITDDPRVGVSF</sequence>
<dbReference type="EMBL" id="SHOA02000005">
    <property type="protein sequence ID" value="TDH74103.1"/>
    <property type="molecule type" value="Genomic_DNA"/>
</dbReference>
<accession>A0A976ILS4</accession>
<dbReference type="Proteomes" id="UP000294530">
    <property type="component" value="Unassembled WGS sequence"/>
</dbReference>
<comment type="caution">
    <text evidence="2">The sequence shown here is derived from an EMBL/GenBank/DDBJ whole genome shotgun (WGS) entry which is preliminary data.</text>
</comment>
<name>A0A976ILS4_BRELC</name>
<feature type="compositionally biased region" description="Basic and acidic residues" evidence="1">
    <location>
        <begin position="125"/>
        <end position="135"/>
    </location>
</feature>